<dbReference type="GO" id="GO:0005794">
    <property type="term" value="C:Golgi apparatus"/>
    <property type="evidence" value="ECO:0007669"/>
    <property type="project" value="TreeGrafter"/>
</dbReference>
<dbReference type="GO" id="GO:0016020">
    <property type="term" value="C:membrane"/>
    <property type="evidence" value="ECO:0007669"/>
    <property type="project" value="TreeGrafter"/>
</dbReference>
<name>A0A0A9XC24_LYGHE</name>
<dbReference type="AlphaFoldDB" id="A0A0A9XC24"/>
<dbReference type="PANTHER" id="PTHR10972">
    <property type="entry name" value="OXYSTEROL-BINDING PROTEIN-RELATED"/>
    <property type="match status" value="1"/>
</dbReference>
<gene>
    <name evidence="2" type="primary">OSBPL9_1</name>
    <name evidence="2" type="ORF">CM83_99236</name>
</gene>
<evidence type="ECO:0000256" key="1">
    <source>
        <dbReference type="SAM" id="MobiDB-lite"/>
    </source>
</evidence>
<feature type="compositionally biased region" description="Polar residues" evidence="1">
    <location>
        <begin position="1"/>
        <end position="27"/>
    </location>
</feature>
<dbReference type="EMBL" id="GBHO01027226">
    <property type="protein sequence ID" value="JAG16378.1"/>
    <property type="molecule type" value="Transcribed_RNA"/>
</dbReference>
<reference evidence="2" key="2">
    <citation type="submission" date="2014-07" db="EMBL/GenBank/DDBJ databases">
        <authorList>
            <person name="Hull J."/>
        </authorList>
    </citation>
    <scope>NUCLEOTIDE SEQUENCE</scope>
</reference>
<proteinExistence type="predicted"/>
<sequence length="120" mass="13638">MNPSTSQPEDATSTSTQPVELQASSAQFDKYRKPDGSIDYDYFYNNSSEGNMQLECTIVRHMLAQIKIGMDLGKITLPTFILERRSLLEMYADHFSHPQLFAAISDGRTSHDRMMAALKW</sequence>
<dbReference type="GO" id="GO:0005829">
    <property type="term" value="C:cytosol"/>
    <property type="evidence" value="ECO:0007669"/>
    <property type="project" value="TreeGrafter"/>
</dbReference>
<feature type="region of interest" description="Disordered" evidence="1">
    <location>
        <begin position="1"/>
        <end position="32"/>
    </location>
</feature>
<accession>A0A0A9XC24</accession>
<organism evidence="2">
    <name type="scientific">Lygus hesperus</name>
    <name type="common">Western plant bug</name>
    <dbReference type="NCBI Taxonomy" id="30085"/>
    <lineage>
        <taxon>Eukaryota</taxon>
        <taxon>Metazoa</taxon>
        <taxon>Ecdysozoa</taxon>
        <taxon>Arthropoda</taxon>
        <taxon>Hexapoda</taxon>
        <taxon>Insecta</taxon>
        <taxon>Pterygota</taxon>
        <taxon>Neoptera</taxon>
        <taxon>Paraneoptera</taxon>
        <taxon>Hemiptera</taxon>
        <taxon>Heteroptera</taxon>
        <taxon>Panheteroptera</taxon>
        <taxon>Cimicomorpha</taxon>
        <taxon>Miridae</taxon>
        <taxon>Mirini</taxon>
        <taxon>Lygus</taxon>
    </lineage>
</organism>
<reference evidence="2" key="1">
    <citation type="journal article" date="2014" name="PLoS ONE">
        <title>Transcriptome-Based Identification of ABC Transporters in the Western Tarnished Plant Bug Lygus hesperus.</title>
        <authorList>
            <person name="Hull J.J."/>
            <person name="Chaney K."/>
            <person name="Geib S.M."/>
            <person name="Fabrick J.A."/>
            <person name="Brent C.S."/>
            <person name="Walsh D."/>
            <person name="Lavine L.C."/>
        </authorList>
    </citation>
    <scope>NUCLEOTIDE SEQUENCE</scope>
</reference>
<dbReference type="PANTHER" id="PTHR10972:SF200">
    <property type="entry name" value="OXYSTEROL-BINDING PROTEIN-RELATED PROTEIN 9"/>
    <property type="match status" value="1"/>
</dbReference>
<dbReference type="GO" id="GO:0032934">
    <property type="term" value="F:sterol binding"/>
    <property type="evidence" value="ECO:0007669"/>
    <property type="project" value="TreeGrafter"/>
</dbReference>
<evidence type="ECO:0000313" key="2">
    <source>
        <dbReference type="EMBL" id="JAG16378.1"/>
    </source>
</evidence>
<protein>
    <submittedName>
        <fullName evidence="2">Oxysterol-binding protein-related protein 9</fullName>
    </submittedName>
</protein>
<dbReference type="SUPFAM" id="SSF144000">
    <property type="entry name" value="Oxysterol-binding protein-like"/>
    <property type="match status" value="1"/>
</dbReference>
<dbReference type="InterPro" id="IPR000648">
    <property type="entry name" value="Oxysterol-bd"/>
</dbReference>
<dbReference type="InterPro" id="IPR037239">
    <property type="entry name" value="OSBP_sf"/>
</dbReference>
<dbReference type="Gene3D" id="1.10.287.2720">
    <property type="match status" value="1"/>
</dbReference>
<feature type="non-terminal residue" evidence="2">
    <location>
        <position position="120"/>
    </location>
</feature>
<dbReference type="Pfam" id="PF01237">
    <property type="entry name" value="Oxysterol_BP"/>
    <property type="match status" value="1"/>
</dbReference>